<evidence type="ECO:0000256" key="1">
    <source>
        <dbReference type="ARBA" id="ARBA00001964"/>
    </source>
</evidence>
<keyword evidence="7 8" id="KW-0456">Lyase</keyword>
<dbReference type="AlphaFoldDB" id="A0A485C528"/>
<dbReference type="GO" id="GO:0005829">
    <property type="term" value="C:cytosol"/>
    <property type="evidence" value="ECO:0007669"/>
    <property type="project" value="TreeGrafter"/>
</dbReference>
<keyword evidence="4" id="KW-0210">Decarboxylase</keyword>
<evidence type="ECO:0000313" key="8">
    <source>
        <dbReference type="EMBL" id="VFS80371.1"/>
    </source>
</evidence>
<comment type="cofactor">
    <cofactor evidence="1">
        <name>thiamine diphosphate</name>
        <dbReference type="ChEBI" id="CHEBI:58937"/>
    </cofactor>
</comment>
<evidence type="ECO:0000256" key="5">
    <source>
        <dbReference type="ARBA" id="ARBA00022842"/>
    </source>
</evidence>
<keyword evidence="8" id="KW-0670">Pyruvate</keyword>
<reference evidence="8 9" key="1">
    <citation type="submission" date="2019-03" db="EMBL/GenBank/DDBJ databases">
        <authorList>
            <consortium name="Pathogen Informatics"/>
        </authorList>
    </citation>
    <scope>NUCLEOTIDE SEQUENCE [LARGE SCALE GENOMIC DNA]</scope>
    <source>
        <strain evidence="8 9">NCTC13038</strain>
    </source>
</reference>
<dbReference type="Proteomes" id="UP000332594">
    <property type="component" value="Unassembled WGS sequence"/>
</dbReference>
<dbReference type="InterPro" id="IPR029061">
    <property type="entry name" value="THDP-binding"/>
</dbReference>
<dbReference type="SUPFAM" id="SSF52518">
    <property type="entry name" value="Thiamin diphosphate-binding fold (THDP-binding)"/>
    <property type="match status" value="1"/>
</dbReference>
<gene>
    <name evidence="8" type="primary">ipdC_1</name>
    <name evidence="8" type="ORF">NCTC13038_04199</name>
</gene>
<evidence type="ECO:0000256" key="2">
    <source>
        <dbReference type="ARBA" id="ARBA00007812"/>
    </source>
</evidence>
<keyword evidence="3" id="KW-0479">Metal-binding</keyword>
<keyword evidence="5" id="KW-0460">Magnesium</keyword>
<dbReference type="GO" id="GO:0004737">
    <property type="term" value="F:pyruvate decarboxylase activity"/>
    <property type="evidence" value="ECO:0007669"/>
    <property type="project" value="TreeGrafter"/>
</dbReference>
<dbReference type="PANTHER" id="PTHR43452">
    <property type="entry name" value="PYRUVATE DECARBOXYLASE"/>
    <property type="match status" value="1"/>
</dbReference>
<dbReference type="GO" id="GO:0047434">
    <property type="term" value="F:indolepyruvate decarboxylase activity"/>
    <property type="evidence" value="ECO:0007669"/>
    <property type="project" value="UniProtKB-EC"/>
</dbReference>
<evidence type="ECO:0000256" key="7">
    <source>
        <dbReference type="ARBA" id="ARBA00023239"/>
    </source>
</evidence>
<evidence type="ECO:0000256" key="3">
    <source>
        <dbReference type="ARBA" id="ARBA00022723"/>
    </source>
</evidence>
<dbReference type="EMBL" id="CAADJG010000002">
    <property type="protein sequence ID" value="VFS80371.1"/>
    <property type="molecule type" value="Genomic_DNA"/>
</dbReference>
<keyword evidence="6" id="KW-0786">Thiamine pyrophosphate</keyword>
<sequence length="106" mass="12381">MLRDKQRPLILLLNNEGYTVERAIHGAEQRYNDIALWDWNRLPEAFAPDVPSRCWRVTRTAELKEAMNDSVTSDRLTLVEVMLPKMDIPDFLRAVTQALEERNSRV</sequence>
<proteinExistence type="inferred from homology"/>
<dbReference type="Gene3D" id="3.40.50.970">
    <property type="match status" value="1"/>
</dbReference>
<comment type="similarity">
    <text evidence="2">Belongs to the TPP enzyme family.</text>
</comment>
<dbReference type="EC" id="4.1.1.74" evidence="8"/>
<organism evidence="8 9">
    <name type="scientific">Raoultella terrigena</name>
    <name type="common">Klebsiella terrigena</name>
    <dbReference type="NCBI Taxonomy" id="577"/>
    <lineage>
        <taxon>Bacteria</taxon>
        <taxon>Pseudomonadati</taxon>
        <taxon>Pseudomonadota</taxon>
        <taxon>Gammaproteobacteria</taxon>
        <taxon>Enterobacterales</taxon>
        <taxon>Enterobacteriaceae</taxon>
        <taxon>Klebsiella/Raoultella group</taxon>
        <taxon>Raoultella</taxon>
    </lineage>
</organism>
<dbReference type="GO" id="GO:0046872">
    <property type="term" value="F:metal ion binding"/>
    <property type="evidence" value="ECO:0007669"/>
    <property type="project" value="UniProtKB-KW"/>
</dbReference>
<evidence type="ECO:0000256" key="4">
    <source>
        <dbReference type="ARBA" id="ARBA00022793"/>
    </source>
</evidence>
<dbReference type="InterPro" id="IPR012110">
    <property type="entry name" value="PDC/IPDC-like"/>
</dbReference>
<accession>A0A485C528</accession>
<evidence type="ECO:0000256" key="6">
    <source>
        <dbReference type="ARBA" id="ARBA00023052"/>
    </source>
</evidence>
<evidence type="ECO:0000313" key="9">
    <source>
        <dbReference type="Proteomes" id="UP000332594"/>
    </source>
</evidence>
<dbReference type="GO" id="GO:0000949">
    <property type="term" value="P:aromatic amino acid family catabolic process to alcohol via Ehrlich pathway"/>
    <property type="evidence" value="ECO:0007669"/>
    <property type="project" value="TreeGrafter"/>
</dbReference>
<dbReference type="PANTHER" id="PTHR43452:SF30">
    <property type="entry name" value="PYRUVATE DECARBOXYLASE ISOZYME 1-RELATED"/>
    <property type="match status" value="1"/>
</dbReference>
<name>A0A485C528_RAOTE</name>
<protein>
    <submittedName>
        <fullName evidence="8">Indole-3-pyruvate decarboxylase</fullName>
        <ecNumber evidence="8">4.1.1.74</ecNumber>
    </submittedName>
</protein>